<dbReference type="RefSeq" id="XP_009779524.1">
    <property type="nucleotide sequence ID" value="XM_009781222.1"/>
</dbReference>
<protein>
    <submittedName>
        <fullName evidence="3">Uncharacterized protein LOC104228698</fullName>
    </submittedName>
</protein>
<feature type="region of interest" description="Disordered" evidence="1">
    <location>
        <begin position="1"/>
        <end position="49"/>
    </location>
</feature>
<dbReference type="AlphaFoldDB" id="A0A1U7WXY1"/>
<gene>
    <name evidence="3" type="primary">LOC104228698</name>
</gene>
<sequence>MQGEKDSSDTSTCGGDSRIPNKSTRSLGEGNTRHTDVQIGRKAEQNQKCTEKIEQGKIFSVVEKMVETTMVNQTECQEKIQKDPKNAELIEDKVRLMKESIKWNAAKEQFLRQKSKIQWMRQGDQNTKYFHSVIKGKRNTNRIFSIKDVEGKEITNVEGIVDAFINFYKKLLGKSKGDRQHVCSNLVRKGQVVQQEQREQLEAPVTDKEIKAALWSIAGDNPQDPMVMGLNSLRIVGQW</sequence>
<feature type="compositionally biased region" description="Basic and acidic residues" evidence="1">
    <location>
        <begin position="31"/>
        <end position="49"/>
    </location>
</feature>
<evidence type="ECO:0000313" key="3">
    <source>
        <dbReference type="RefSeq" id="XP_009779524.1"/>
    </source>
</evidence>
<keyword evidence="2" id="KW-1185">Reference proteome</keyword>
<dbReference type="eggNOG" id="KOG1075">
    <property type="taxonomic scope" value="Eukaryota"/>
</dbReference>
<proteinExistence type="predicted"/>
<reference evidence="2" key="1">
    <citation type="journal article" date="2013" name="Genome Biol.">
        <title>Reference genomes and transcriptomes of Nicotiana sylvestris and Nicotiana tomentosiformis.</title>
        <authorList>
            <person name="Sierro N."/>
            <person name="Battey J.N."/>
            <person name="Ouadi S."/>
            <person name="Bovet L."/>
            <person name="Goepfert S."/>
            <person name="Bakaher N."/>
            <person name="Peitsch M.C."/>
            <person name="Ivanov N.V."/>
        </authorList>
    </citation>
    <scope>NUCLEOTIDE SEQUENCE [LARGE SCALE GENOMIC DNA]</scope>
</reference>
<organism evidence="2 3">
    <name type="scientific">Nicotiana sylvestris</name>
    <name type="common">Wood tobacco</name>
    <name type="synonym">South American tobacco</name>
    <dbReference type="NCBI Taxonomy" id="4096"/>
    <lineage>
        <taxon>Eukaryota</taxon>
        <taxon>Viridiplantae</taxon>
        <taxon>Streptophyta</taxon>
        <taxon>Embryophyta</taxon>
        <taxon>Tracheophyta</taxon>
        <taxon>Spermatophyta</taxon>
        <taxon>Magnoliopsida</taxon>
        <taxon>eudicotyledons</taxon>
        <taxon>Gunneridae</taxon>
        <taxon>Pentapetalae</taxon>
        <taxon>asterids</taxon>
        <taxon>lamiids</taxon>
        <taxon>Solanales</taxon>
        <taxon>Solanaceae</taxon>
        <taxon>Nicotianoideae</taxon>
        <taxon>Nicotianeae</taxon>
        <taxon>Nicotiana</taxon>
    </lineage>
</organism>
<name>A0A1U7WXY1_NICSY</name>
<evidence type="ECO:0000256" key="1">
    <source>
        <dbReference type="SAM" id="MobiDB-lite"/>
    </source>
</evidence>
<evidence type="ECO:0000313" key="2">
    <source>
        <dbReference type="Proteomes" id="UP000189701"/>
    </source>
</evidence>
<reference evidence="3" key="2">
    <citation type="submission" date="2025-08" db="UniProtKB">
        <authorList>
            <consortium name="RefSeq"/>
        </authorList>
    </citation>
    <scope>IDENTIFICATION</scope>
    <source>
        <tissue evidence="3">Leaf</tissue>
    </source>
</reference>
<dbReference type="Proteomes" id="UP000189701">
    <property type="component" value="Unplaced"/>
</dbReference>
<accession>A0A1U7WXY1</accession>